<organism evidence="2 3">
    <name type="scientific">Geodermatophilus dictyosporus</name>
    <dbReference type="NCBI Taxonomy" id="1523247"/>
    <lineage>
        <taxon>Bacteria</taxon>
        <taxon>Bacillati</taxon>
        <taxon>Actinomycetota</taxon>
        <taxon>Actinomycetes</taxon>
        <taxon>Geodermatophilales</taxon>
        <taxon>Geodermatophilaceae</taxon>
        <taxon>Geodermatophilus</taxon>
    </lineage>
</organism>
<dbReference type="Gene3D" id="3.30.2010.10">
    <property type="entry name" value="Metalloproteases ('zincins'), catalytic domain"/>
    <property type="match status" value="1"/>
</dbReference>
<keyword evidence="3" id="KW-1185">Reference proteome</keyword>
<sequence length="247" mass="28991">MSTASAYLTVGGIDVDVVYKDIKHLHIGVYPPMGRVRVAAPRRLDEDQIRLAVIQRLPWIKRKRGELRSAQRQSERAMVSGESHYVWGVRRRLRVIERPGRGHIELDGDRLLLYVPPETNTEARRKLLEAWQRRQLREAIPPLIRHWEPVVGREVPRWSIRHMKTKWGSCNRETGHIWFNLELAKKHPRALEYIVVHEMAHLLERNHGERFTTLMDGFLQDWRSRRDELNAAPLADEAWTHPAQEGS</sequence>
<feature type="domain" description="YgjP-like metallopeptidase" evidence="1">
    <location>
        <begin position="28"/>
        <end position="231"/>
    </location>
</feature>
<accession>A0A1I5RX74</accession>
<dbReference type="InterPro" id="IPR053136">
    <property type="entry name" value="UTP_pyrophosphatase-like"/>
</dbReference>
<protein>
    <recommendedName>
        <fullName evidence="1">YgjP-like metallopeptidase domain-containing protein</fullName>
    </recommendedName>
</protein>
<gene>
    <name evidence="2" type="ORF">SAMN05660464_3765</name>
</gene>
<dbReference type="STRING" id="1523247.SAMN05660464_3765"/>
<dbReference type="OrthoDB" id="9811177at2"/>
<evidence type="ECO:0000313" key="2">
    <source>
        <dbReference type="EMBL" id="SFP63073.1"/>
    </source>
</evidence>
<dbReference type="RefSeq" id="WP_091112610.1">
    <property type="nucleotide sequence ID" value="NZ_FOWQ01000006.1"/>
</dbReference>
<dbReference type="InterPro" id="IPR002725">
    <property type="entry name" value="YgjP-like_metallopeptidase"/>
</dbReference>
<reference evidence="3" key="1">
    <citation type="submission" date="2016-10" db="EMBL/GenBank/DDBJ databases">
        <authorList>
            <person name="Varghese N."/>
            <person name="Submissions S."/>
        </authorList>
    </citation>
    <scope>NUCLEOTIDE SEQUENCE [LARGE SCALE GENOMIC DNA]</scope>
    <source>
        <strain evidence="3">DSM 44208</strain>
    </source>
</reference>
<proteinExistence type="predicted"/>
<dbReference type="PANTHER" id="PTHR30399">
    <property type="entry name" value="UNCHARACTERIZED PROTEIN YGJP"/>
    <property type="match status" value="1"/>
</dbReference>
<dbReference type="CDD" id="cd07344">
    <property type="entry name" value="M48_yhfN_like"/>
    <property type="match status" value="1"/>
</dbReference>
<dbReference type="AlphaFoldDB" id="A0A1I5RX74"/>
<evidence type="ECO:0000313" key="3">
    <source>
        <dbReference type="Proteomes" id="UP000198857"/>
    </source>
</evidence>
<dbReference type="Pfam" id="PF01863">
    <property type="entry name" value="YgjP-like"/>
    <property type="match status" value="1"/>
</dbReference>
<dbReference type="PANTHER" id="PTHR30399:SF1">
    <property type="entry name" value="UTP PYROPHOSPHATASE"/>
    <property type="match status" value="1"/>
</dbReference>
<dbReference type="EMBL" id="FOWQ01000006">
    <property type="protein sequence ID" value="SFP63073.1"/>
    <property type="molecule type" value="Genomic_DNA"/>
</dbReference>
<dbReference type="Proteomes" id="UP000198857">
    <property type="component" value="Unassembled WGS sequence"/>
</dbReference>
<evidence type="ECO:0000259" key="1">
    <source>
        <dbReference type="Pfam" id="PF01863"/>
    </source>
</evidence>
<name>A0A1I5RX74_9ACTN</name>